<name>A0A418PMZ3_9BACT</name>
<evidence type="ECO:0000313" key="2">
    <source>
        <dbReference type="Proteomes" id="UP000283522"/>
    </source>
</evidence>
<reference evidence="1 2" key="1">
    <citation type="submission" date="2018-09" db="EMBL/GenBank/DDBJ databases">
        <authorList>
            <person name="Wang X."/>
            <person name="Du Z."/>
        </authorList>
    </citation>
    <scope>NUCLEOTIDE SEQUENCE [LARGE SCALE GENOMIC DNA]</scope>
    <source>
        <strain evidence="1 2">N3</strain>
    </source>
</reference>
<sequence length="67" mass="7825">MIERNKGDTEELGPRINLDANQASRFKNALIRILEKVEIQSGDQVQQEDIKEIFRLLDYFSETKNSK</sequence>
<dbReference type="RefSeq" id="WP_119479056.1">
    <property type="nucleotide sequence ID" value="NZ_QXML01000010.1"/>
</dbReference>
<dbReference type="AlphaFoldDB" id="A0A418PMZ3"/>
<protein>
    <submittedName>
        <fullName evidence="1">Uncharacterized protein</fullName>
    </submittedName>
</protein>
<accession>A0A418PMZ3</accession>
<proteinExistence type="predicted"/>
<dbReference type="Proteomes" id="UP000283522">
    <property type="component" value="Unassembled WGS sequence"/>
</dbReference>
<dbReference type="EMBL" id="QXML01000010">
    <property type="protein sequence ID" value="RIW13103.1"/>
    <property type="molecule type" value="Genomic_DNA"/>
</dbReference>
<evidence type="ECO:0000313" key="1">
    <source>
        <dbReference type="EMBL" id="RIW13103.1"/>
    </source>
</evidence>
<comment type="caution">
    <text evidence="1">The sequence shown here is derived from an EMBL/GenBank/DDBJ whole genome shotgun (WGS) entry which is preliminary data.</text>
</comment>
<keyword evidence="2" id="KW-1185">Reference proteome</keyword>
<gene>
    <name evidence="1" type="ORF">D0X99_16970</name>
</gene>
<dbReference type="OrthoDB" id="9888178at2"/>
<organism evidence="1 2">
    <name type="scientific">Algoriphagus lacus</name>
    <dbReference type="NCBI Taxonomy" id="2056311"/>
    <lineage>
        <taxon>Bacteria</taxon>
        <taxon>Pseudomonadati</taxon>
        <taxon>Bacteroidota</taxon>
        <taxon>Cytophagia</taxon>
        <taxon>Cytophagales</taxon>
        <taxon>Cyclobacteriaceae</taxon>
        <taxon>Algoriphagus</taxon>
    </lineage>
</organism>